<feature type="region of interest" description="Disordered" evidence="1">
    <location>
        <begin position="1"/>
        <end position="75"/>
    </location>
</feature>
<reference evidence="2" key="1">
    <citation type="submission" date="2023-07" db="EMBL/GenBank/DDBJ databases">
        <title>draft genome sequence of fig (Ficus carica).</title>
        <authorList>
            <person name="Takahashi T."/>
            <person name="Nishimura K."/>
        </authorList>
    </citation>
    <scope>NUCLEOTIDE SEQUENCE</scope>
</reference>
<comment type="caution">
    <text evidence="2">The sequence shown here is derived from an EMBL/GenBank/DDBJ whole genome shotgun (WGS) entry which is preliminary data.</text>
</comment>
<accession>A0AA88AL53</accession>
<feature type="compositionally biased region" description="Gly residues" evidence="1">
    <location>
        <begin position="33"/>
        <end position="42"/>
    </location>
</feature>
<dbReference type="Proteomes" id="UP001187192">
    <property type="component" value="Unassembled WGS sequence"/>
</dbReference>
<proteinExistence type="predicted"/>
<feature type="compositionally biased region" description="Basic and acidic residues" evidence="1">
    <location>
        <begin position="11"/>
        <end position="21"/>
    </location>
</feature>
<evidence type="ECO:0000313" key="3">
    <source>
        <dbReference type="Proteomes" id="UP001187192"/>
    </source>
</evidence>
<protein>
    <submittedName>
        <fullName evidence="2">Uncharacterized protein</fullName>
    </submittedName>
</protein>
<keyword evidence="3" id="KW-1185">Reference proteome</keyword>
<organism evidence="2 3">
    <name type="scientific">Ficus carica</name>
    <name type="common">Common fig</name>
    <dbReference type="NCBI Taxonomy" id="3494"/>
    <lineage>
        <taxon>Eukaryota</taxon>
        <taxon>Viridiplantae</taxon>
        <taxon>Streptophyta</taxon>
        <taxon>Embryophyta</taxon>
        <taxon>Tracheophyta</taxon>
        <taxon>Spermatophyta</taxon>
        <taxon>Magnoliopsida</taxon>
        <taxon>eudicotyledons</taxon>
        <taxon>Gunneridae</taxon>
        <taxon>Pentapetalae</taxon>
        <taxon>rosids</taxon>
        <taxon>fabids</taxon>
        <taxon>Rosales</taxon>
        <taxon>Moraceae</taxon>
        <taxon>Ficeae</taxon>
        <taxon>Ficus</taxon>
    </lineage>
</organism>
<dbReference type="EMBL" id="BTGU01000055">
    <property type="protein sequence ID" value="GMN55187.1"/>
    <property type="molecule type" value="Genomic_DNA"/>
</dbReference>
<sequence length="75" mass="8021">MVVATDLSTEPPDRDRTTQDPRRRRNGRQIGDCGRGGGGASEVGGEDGSMKVSTAPGEVSELGERRRHGGREVAW</sequence>
<evidence type="ECO:0000256" key="1">
    <source>
        <dbReference type="SAM" id="MobiDB-lite"/>
    </source>
</evidence>
<dbReference type="AlphaFoldDB" id="A0AA88AL53"/>
<name>A0AA88AL53_FICCA</name>
<evidence type="ECO:0000313" key="2">
    <source>
        <dbReference type="EMBL" id="GMN55187.1"/>
    </source>
</evidence>
<gene>
    <name evidence="2" type="ORF">TIFTF001_024304</name>
</gene>